<feature type="domain" description="Large ribosomal subunit protein uL30-like ferredoxin-like fold" evidence="7">
    <location>
        <begin position="4"/>
        <end position="54"/>
    </location>
</feature>
<dbReference type="InterPro" id="IPR016082">
    <property type="entry name" value="Ribosomal_uL30_ferredoxin-like"/>
</dbReference>
<comment type="subunit">
    <text evidence="2 5">Part of the 50S ribosomal subunit.</text>
</comment>
<evidence type="ECO:0000259" key="7">
    <source>
        <dbReference type="Pfam" id="PF00327"/>
    </source>
</evidence>
<dbReference type="CDD" id="cd01658">
    <property type="entry name" value="Ribosomal_L30"/>
    <property type="match status" value="1"/>
</dbReference>
<proteinExistence type="inferred from homology"/>
<evidence type="ECO:0000256" key="6">
    <source>
        <dbReference type="RuleBase" id="RU003734"/>
    </source>
</evidence>
<dbReference type="FunFam" id="3.30.1390.20:FF:000001">
    <property type="entry name" value="50S ribosomal protein L30"/>
    <property type="match status" value="1"/>
</dbReference>
<evidence type="ECO:0000256" key="4">
    <source>
        <dbReference type="ARBA" id="ARBA00023274"/>
    </source>
</evidence>
<dbReference type="GO" id="GO:0003735">
    <property type="term" value="F:structural constituent of ribosome"/>
    <property type="evidence" value="ECO:0007669"/>
    <property type="project" value="InterPro"/>
</dbReference>
<dbReference type="InterPro" id="IPR018038">
    <property type="entry name" value="Ribosomal_uL30_CS"/>
</dbReference>
<dbReference type="SUPFAM" id="SSF55129">
    <property type="entry name" value="Ribosomal protein L30p/L7e"/>
    <property type="match status" value="1"/>
</dbReference>
<keyword evidence="4 5" id="KW-0687">Ribonucleoprotein</keyword>
<evidence type="ECO:0000256" key="2">
    <source>
        <dbReference type="ARBA" id="ARBA00011838"/>
    </source>
</evidence>
<reference evidence="8" key="1">
    <citation type="submission" date="2022-03" db="EMBL/GenBank/DDBJ databases">
        <title>Draft Genome Sequence of Firmicute Strain S0AB, a Heterotrophic Iron/Sulfur-Oxidizing Extreme Acidophile.</title>
        <authorList>
            <person name="Vergara E."/>
            <person name="Pakostova E."/>
            <person name="Johnson D.B."/>
            <person name="Holmes D.S."/>
        </authorList>
    </citation>
    <scope>NUCLEOTIDE SEQUENCE</scope>
    <source>
        <strain evidence="8">S0AB</strain>
    </source>
</reference>
<evidence type="ECO:0000313" key="8">
    <source>
        <dbReference type="EMBL" id="MCI0183830.1"/>
    </source>
</evidence>
<comment type="caution">
    <text evidence="8">The sequence shown here is derived from an EMBL/GenBank/DDBJ whole genome shotgun (WGS) entry which is preliminary data.</text>
</comment>
<dbReference type="InterPro" id="IPR036919">
    <property type="entry name" value="Ribo_uL30_ferredoxin-like_sf"/>
</dbReference>
<keyword evidence="9" id="KW-1185">Reference proteome</keyword>
<evidence type="ECO:0000256" key="3">
    <source>
        <dbReference type="ARBA" id="ARBA00022980"/>
    </source>
</evidence>
<comment type="similarity">
    <text evidence="1 5 6">Belongs to the universal ribosomal protein uL30 family.</text>
</comment>
<dbReference type="PIRSF" id="PIRSF002211">
    <property type="entry name" value="Ribosomal_L30_bac-type"/>
    <property type="match status" value="1"/>
</dbReference>
<dbReference type="PANTHER" id="PTHR15892">
    <property type="entry name" value="MITOCHONDRIAL RIBOSOMAL PROTEIN L30"/>
    <property type="match status" value="1"/>
</dbReference>
<evidence type="ECO:0000313" key="9">
    <source>
        <dbReference type="Proteomes" id="UP001139263"/>
    </source>
</evidence>
<protein>
    <recommendedName>
        <fullName evidence="5">Large ribosomal subunit protein uL30</fullName>
    </recommendedName>
</protein>
<accession>A0A9X1VAN7</accession>
<dbReference type="Proteomes" id="UP001139263">
    <property type="component" value="Unassembled WGS sequence"/>
</dbReference>
<evidence type="ECO:0000256" key="1">
    <source>
        <dbReference type="ARBA" id="ARBA00007594"/>
    </source>
</evidence>
<dbReference type="PROSITE" id="PS00634">
    <property type="entry name" value="RIBOSOMAL_L30"/>
    <property type="match status" value="1"/>
</dbReference>
<organism evidence="8 9">
    <name type="scientific">Sulfoacidibacillus ferrooxidans</name>
    <dbReference type="NCBI Taxonomy" id="2005001"/>
    <lineage>
        <taxon>Bacteria</taxon>
        <taxon>Bacillati</taxon>
        <taxon>Bacillota</taxon>
        <taxon>Bacilli</taxon>
        <taxon>Bacillales</taxon>
        <taxon>Alicyclobacillaceae</taxon>
        <taxon>Sulfoacidibacillus</taxon>
    </lineage>
</organism>
<dbReference type="AlphaFoldDB" id="A0A9X1VAN7"/>
<dbReference type="Pfam" id="PF00327">
    <property type="entry name" value="Ribosomal_L30"/>
    <property type="match status" value="1"/>
</dbReference>
<dbReference type="HAMAP" id="MF_01371_B">
    <property type="entry name" value="Ribosomal_uL30_B"/>
    <property type="match status" value="1"/>
</dbReference>
<dbReference type="Gene3D" id="3.30.1390.20">
    <property type="entry name" value="Ribosomal protein L30, ferredoxin-like fold domain"/>
    <property type="match status" value="1"/>
</dbReference>
<dbReference type="EMBL" id="JALBUF010000006">
    <property type="protein sequence ID" value="MCI0183830.1"/>
    <property type="molecule type" value="Genomic_DNA"/>
</dbReference>
<keyword evidence="3 5" id="KW-0689">Ribosomal protein</keyword>
<name>A0A9X1VAN7_9BACL</name>
<evidence type="ECO:0000256" key="5">
    <source>
        <dbReference type="HAMAP-Rule" id="MF_01371"/>
    </source>
</evidence>
<dbReference type="RefSeq" id="WP_241714645.1">
    <property type="nucleotide sequence ID" value="NZ_JALBUF010000006.1"/>
</dbReference>
<dbReference type="PANTHER" id="PTHR15892:SF2">
    <property type="entry name" value="LARGE RIBOSOMAL SUBUNIT PROTEIN UL30M"/>
    <property type="match status" value="1"/>
</dbReference>
<dbReference type="GO" id="GO:0006412">
    <property type="term" value="P:translation"/>
    <property type="evidence" value="ECO:0007669"/>
    <property type="project" value="UniProtKB-UniRule"/>
</dbReference>
<dbReference type="InterPro" id="IPR005996">
    <property type="entry name" value="Ribosomal_uL30_bac-type"/>
</dbReference>
<dbReference type="NCBIfam" id="TIGR01308">
    <property type="entry name" value="rpmD_bact"/>
    <property type="match status" value="1"/>
</dbReference>
<sequence>MKQLQIKLVRSLIGRTQSQRDTVKSLGLRKINQVVLREDNASVRGMVSKVSHMIELTEIDA</sequence>
<dbReference type="GO" id="GO:0022625">
    <property type="term" value="C:cytosolic large ribosomal subunit"/>
    <property type="evidence" value="ECO:0007669"/>
    <property type="project" value="TreeGrafter"/>
</dbReference>
<gene>
    <name evidence="5 8" type="primary">rpmD</name>
    <name evidence="8" type="ORF">MM817_02121</name>
</gene>